<evidence type="ECO:0008006" key="3">
    <source>
        <dbReference type="Google" id="ProtNLM"/>
    </source>
</evidence>
<dbReference type="CDD" id="cd00110">
    <property type="entry name" value="LamG"/>
    <property type="match status" value="1"/>
</dbReference>
<dbReference type="Gene3D" id="2.60.120.200">
    <property type="match status" value="1"/>
</dbReference>
<accession>A0AA35SIN9</accession>
<gene>
    <name evidence="1" type="ORF">GBAR_LOCUS16943</name>
</gene>
<comment type="caution">
    <text evidence="1">The sequence shown here is derived from an EMBL/GenBank/DDBJ whole genome shotgun (WGS) entry which is preliminary data.</text>
</comment>
<evidence type="ECO:0000313" key="2">
    <source>
        <dbReference type="Proteomes" id="UP001174909"/>
    </source>
</evidence>
<keyword evidence="2" id="KW-1185">Reference proteome</keyword>
<organism evidence="1 2">
    <name type="scientific">Geodia barretti</name>
    <name type="common">Barrett's horny sponge</name>
    <dbReference type="NCBI Taxonomy" id="519541"/>
    <lineage>
        <taxon>Eukaryota</taxon>
        <taxon>Metazoa</taxon>
        <taxon>Porifera</taxon>
        <taxon>Demospongiae</taxon>
        <taxon>Heteroscleromorpha</taxon>
        <taxon>Tetractinellida</taxon>
        <taxon>Astrophorina</taxon>
        <taxon>Geodiidae</taxon>
        <taxon>Geodia</taxon>
    </lineage>
</organism>
<dbReference type="InterPro" id="IPR001791">
    <property type="entry name" value="Laminin_G"/>
</dbReference>
<dbReference type="EMBL" id="CASHTH010002442">
    <property type="protein sequence ID" value="CAI8029857.1"/>
    <property type="molecule type" value="Genomic_DNA"/>
</dbReference>
<evidence type="ECO:0000313" key="1">
    <source>
        <dbReference type="EMBL" id="CAI8029857.1"/>
    </source>
</evidence>
<proteinExistence type="predicted"/>
<reference evidence="1" key="1">
    <citation type="submission" date="2023-03" db="EMBL/GenBank/DDBJ databases">
        <authorList>
            <person name="Steffen K."/>
            <person name="Cardenas P."/>
        </authorList>
    </citation>
    <scope>NUCLEOTIDE SEQUENCE</scope>
</reference>
<dbReference type="AlphaFoldDB" id="A0AA35SIN9"/>
<name>A0AA35SIN9_GEOBA</name>
<sequence length="262" mass="28112">MAIPVIFAPVSDAAIDTKNIVGVWLFDEVNNKDMSSDSSENGNDAELLKGAELVDDGKFDKALSLSGDDEFQIAMVETSKSLDSCAEEYTTTTWVKLKKKEKVVLGGCCNDDHAIINFQYTCLLNIFGPGRGGGHGKVEIGSGQLAPAWVSGPTVVNDDKWHHIAFTYDGKKMIAYIDGKVDAQANTGGVFGLTGQSLQIGGMADQRPGWGLMDDVGVFNTALSEADINDIMDQGLGKLFGFTPVSPEGRLTTVWARVKSEH</sequence>
<protein>
    <recommendedName>
        <fullName evidence="3">LamG-like jellyroll fold domain-containing protein</fullName>
    </recommendedName>
</protein>
<dbReference type="InterPro" id="IPR013320">
    <property type="entry name" value="ConA-like_dom_sf"/>
</dbReference>
<dbReference type="SUPFAM" id="SSF49899">
    <property type="entry name" value="Concanavalin A-like lectins/glucanases"/>
    <property type="match status" value="1"/>
</dbReference>
<dbReference type="Proteomes" id="UP001174909">
    <property type="component" value="Unassembled WGS sequence"/>
</dbReference>
<dbReference type="Pfam" id="PF13385">
    <property type="entry name" value="Laminin_G_3"/>
    <property type="match status" value="1"/>
</dbReference>